<dbReference type="Proteomes" id="UP000283523">
    <property type="component" value="Unassembled WGS sequence"/>
</dbReference>
<keyword evidence="1" id="KW-1133">Transmembrane helix</keyword>
<proteinExistence type="predicted"/>
<evidence type="ECO:0000313" key="3">
    <source>
        <dbReference type="Proteomes" id="UP000283523"/>
    </source>
</evidence>
<dbReference type="AlphaFoldDB" id="A0A418MKG1"/>
<comment type="caution">
    <text evidence="2">The sequence shown here is derived from an EMBL/GenBank/DDBJ whole genome shotgun (WGS) entry which is preliminary data.</text>
</comment>
<sequence>MQRSAGPYRVLIHITPPDVVPGTAQVSVWVEQGRVRTCTVRPIYFDSGDEASPTHDELSPTDQQLTRFDGIVWLMGLGATSVELQLSGPDGSAKIEVPVMSIATAQRDMPAITALPLVLLGTFLFVLMVTIVGICVTQTRLKVGQQLPTSWQRSRWMAMGLSSVLLLILLTGGRFWWNSRARFYSDIVLYKAPKIHPSVRSSELGNQLTITIDSTSIKQQSRPLSFLVPDHGKLMHVFLVKLSDAGAFAHLHPTRLDTLNYRAALPVLPSGQYRLYADIVYRNGFAETLTDTVQIPSLSASSSTRFSSDDSWLIGQPANAIRQLPRLDASMAPCGIPAVRVPLADGSSLVWTDKPGQTLETNQMYRLRFAVADKAGRPAPLEPYLGMTGHAVIVQTDGPVYTHLHPVGTYSMAAEASLVERIEDTVRTFYYPDPRQFRDSIDRYLVSLQALPDAERNKKLAGAMQGMSHPASGGLHSNMVEFPYQFPQPGNYRIWVQVKRNGQVLTGAFDTVVKAD</sequence>
<feature type="transmembrane region" description="Helical" evidence="1">
    <location>
        <begin position="156"/>
        <end position="177"/>
    </location>
</feature>
<evidence type="ECO:0000313" key="2">
    <source>
        <dbReference type="EMBL" id="RIV27866.1"/>
    </source>
</evidence>
<dbReference type="EMBL" id="QXED01000001">
    <property type="protein sequence ID" value="RIV27866.1"/>
    <property type="molecule type" value="Genomic_DNA"/>
</dbReference>
<feature type="transmembrane region" description="Helical" evidence="1">
    <location>
        <begin position="114"/>
        <end position="136"/>
    </location>
</feature>
<keyword evidence="3" id="KW-1185">Reference proteome</keyword>
<reference evidence="2 3" key="1">
    <citation type="submission" date="2018-08" db="EMBL/GenBank/DDBJ databases">
        <title>Fibrisoma montanum sp. nov., isolated from Danxia mountain soil.</title>
        <authorList>
            <person name="Huang Y."/>
        </authorList>
    </citation>
    <scope>NUCLEOTIDE SEQUENCE [LARGE SCALE GENOMIC DNA]</scope>
    <source>
        <strain evidence="2 3">HYT19</strain>
    </source>
</reference>
<gene>
    <name evidence="2" type="ORF">DYU11_03970</name>
</gene>
<dbReference type="OrthoDB" id="128043at2"/>
<evidence type="ECO:0000256" key="1">
    <source>
        <dbReference type="SAM" id="Phobius"/>
    </source>
</evidence>
<organism evidence="2 3">
    <name type="scientific">Fibrisoma montanum</name>
    <dbReference type="NCBI Taxonomy" id="2305895"/>
    <lineage>
        <taxon>Bacteria</taxon>
        <taxon>Pseudomonadati</taxon>
        <taxon>Bacteroidota</taxon>
        <taxon>Cytophagia</taxon>
        <taxon>Cytophagales</taxon>
        <taxon>Spirosomataceae</taxon>
        <taxon>Fibrisoma</taxon>
    </lineage>
</organism>
<keyword evidence="1" id="KW-0472">Membrane</keyword>
<protein>
    <submittedName>
        <fullName evidence="2">Uncharacterized protein</fullName>
    </submittedName>
</protein>
<keyword evidence="1" id="KW-0812">Transmembrane</keyword>
<accession>A0A418MKG1</accession>
<name>A0A418MKG1_9BACT</name>